<evidence type="ECO:0000313" key="10">
    <source>
        <dbReference type="Proteomes" id="UP000800040"/>
    </source>
</evidence>
<feature type="compositionally biased region" description="Basic and acidic residues" evidence="5">
    <location>
        <begin position="528"/>
        <end position="540"/>
    </location>
</feature>
<name>A0A6A5KVL6_9PLEO</name>
<dbReference type="OrthoDB" id="5368598at2759"/>
<dbReference type="Proteomes" id="UP000800040">
    <property type="component" value="Unassembled WGS sequence"/>
</dbReference>
<dbReference type="AlphaFoldDB" id="A0A6A5KVL6"/>
<evidence type="ECO:0000256" key="2">
    <source>
        <dbReference type="ARBA" id="ARBA00022692"/>
    </source>
</evidence>
<feature type="region of interest" description="Disordered" evidence="5">
    <location>
        <begin position="349"/>
        <end position="369"/>
    </location>
</feature>
<gene>
    <name evidence="9" type="ORF">BDW02DRAFT_473365</name>
</gene>
<evidence type="ECO:0000256" key="5">
    <source>
        <dbReference type="SAM" id="MobiDB-lite"/>
    </source>
</evidence>
<comment type="subcellular location">
    <subcellularLocation>
        <location evidence="1">Membrane</location>
        <topology evidence="1">Multi-pass membrane protein</topology>
    </subcellularLocation>
</comment>
<evidence type="ECO:0008006" key="11">
    <source>
        <dbReference type="Google" id="ProtNLM"/>
    </source>
</evidence>
<evidence type="ECO:0000256" key="1">
    <source>
        <dbReference type="ARBA" id="ARBA00004141"/>
    </source>
</evidence>
<keyword evidence="4 6" id="KW-0472">Membrane</keyword>
<keyword evidence="2 6" id="KW-0812">Transmembrane</keyword>
<dbReference type="SUPFAM" id="SSF81321">
    <property type="entry name" value="Family A G protein-coupled receptor-like"/>
    <property type="match status" value="1"/>
</dbReference>
<dbReference type="Pfam" id="PF11710">
    <property type="entry name" value="Git3"/>
    <property type="match status" value="1"/>
</dbReference>
<feature type="transmembrane region" description="Helical" evidence="6">
    <location>
        <begin position="103"/>
        <end position="124"/>
    </location>
</feature>
<proteinExistence type="predicted"/>
<feature type="transmembrane region" description="Helical" evidence="6">
    <location>
        <begin position="175"/>
        <end position="204"/>
    </location>
</feature>
<dbReference type="GO" id="GO:0007189">
    <property type="term" value="P:adenylate cyclase-activating G protein-coupled receptor signaling pathway"/>
    <property type="evidence" value="ECO:0007669"/>
    <property type="project" value="TreeGrafter"/>
</dbReference>
<evidence type="ECO:0000259" key="8">
    <source>
        <dbReference type="Pfam" id="PF11970"/>
    </source>
</evidence>
<dbReference type="InterPro" id="IPR023041">
    <property type="entry name" value="Glucose_rcpt_Git3-like_N"/>
</dbReference>
<evidence type="ECO:0000256" key="3">
    <source>
        <dbReference type="ARBA" id="ARBA00022989"/>
    </source>
</evidence>
<feature type="transmembrane region" description="Helical" evidence="6">
    <location>
        <begin position="136"/>
        <end position="155"/>
    </location>
</feature>
<dbReference type="Pfam" id="PF11970">
    <property type="entry name" value="GPR_Gpa2_C"/>
    <property type="match status" value="1"/>
</dbReference>
<protein>
    <recommendedName>
        <fullName evidence="11">G protein-coupled glucose receptor regulating Gpa2-domain-containing protein</fullName>
    </recommendedName>
</protein>
<dbReference type="GO" id="GO:0004930">
    <property type="term" value="F:G protein-coupled receptor activity"/>
    <property type="evidence" value="ECO:0007669"/>
    <property type="project" value="TreeGrafter"/>
</dbReference>
<feature type="transmembrane region" description="Helical" evidence="6">
    <location>
        <begin position="15"/>
        <end position="39"/>
    </location>
</feature>
<keyword evidence="10" id="KW-1185">Reference proteome</keyword>
<dbReference type="EMBL" id="ML975245">
    <property type="protein sequence ID" value="KAF1839439.1"/>
    <property type="molecule type" value="Genomic_DNA"/>
</dbReference>
<evidence type="ECO:0000256" key="4">
    <source>
        <dbReference type="ARBA" id="ARBA00023136"/>
    </source>
</evidence>
<feature type="non-terminal residue" evidence="9">
    <location>
        <position position="1"/>
    </location>
</feature>
<feature type="compositionally biased region" description="Low complexity" evidence="5">
    <location>
        <begin position="293"/>
        <end position="312"/>
    </location>
</feature>
<sequence length="566" mass="62808">SAYTSTEPSDVQLTLQIRIAALVCSTLSITASFVTFHWFCRMQKRFRHRLIMLLIYGDLMRASWFFIAAVVMLVHGSVRTASSFCQSSGFFIHYGTETISSELLGYAVLVIAVHSALQIFNPSTHTTSNGLYPYRRYVYAGAVLIPGMMAGLAFVNPRWGYRSQGAFCSLPIRPFWYRLALTWIPRYLIVLIIIGLTIAIYTYVGFEFRRYSTTSQSINDYSTGAATGTDASQAARGGSVNVFDAPIPQMTEDKDRTLHSRRASLIAHEVLSPPRRNSSVSFLSTGPIPETISTLPQTTSASSTTLTTHSLPGSTACLPLKRQDQTRPALLAIPSGSTISPSNLDILSSQDPTSSVAVTTTTPPPAPPCQMARKRAHIHRQLRLMFIYPLIYTLMWLLPFMQHCTMYTNYSAWHPVWFLCLSSTLCVTSMGFVDCLIFSWREKPWRAILGGDGTFWGSFSVWRGVPWGWGSGLMGRSGSIAGRDEEVKKMGRVGTSTGSNDWVRVAAERAKGRLQLKREERLRVLGEGDSELGRADERGSGYDGDAEEECRQEEDKVGKGKEKAVE</sequence>
<feature type="domain" description="Glucose receptor Git3-like N-terminal" evidence="7">
    <location>
        <begin position="16"/>
        <end position="210"/>
    </location>
</feature>
<feature type="region of interest" description="Disordered" evidence="5">
    <location>
        <begin position="291"/>
        <end position="312"/>
    </location>
</feature>
<feature type="transmembrane region" description="Helical" evidence="6">
    <location>
        <begin position="382"/>
        <end position="401"/>
    </location>
</feature>
<dbReference type="PANTHER" id="PTHR23112:SF37">
    <property type="entry name" value="G PROTEIN-COUPLED RECEPTOR GPR1"/>
    <property type="match status" value="1"/>
</dbReference>
<dbReference type="PANTHER" id="PTHR23112">
    <property type="entry name" value="G PROTEIN-COUPLED RECEPTOR 157-RELATED"/>
    <property type="match status" value="1"/>
</dbReference>
<reference evidence="9" key="1">
    <citation type="submission" date="2020-01" db="EMBL/GenBank/DDBJ databases">
        <authorList>
            <consortium name="DOE Joint Genome Institute"/>
            <person name="Haridas S."/>
            <person name="Albert R."/>
            <person name="Binder M."/>
            <person name="Bloem J."/>
            <person name="Labutti K."/>
            <person name="Salamov A."/>
            <person name="Andreopoulos B."/>
            <person name="Baker S.E."/>
            <person name="Barry K."/>
            <person name="Bills G."/>
            <person name="Bluhm B.H."/>
            <person name="Cannon C."/>
            <person name="Castanera R."/>
            <person name="Culley D.E."/>
            <person name="Daum C."/>
            <person name="Ezra D."/>
            <person name="Gonzalez J.B."/>
            <person name="Henrissat B."/>
            <person name="Kuo A."/>
            <person name="Liang C."/>
            <person name="Lipzen A."/>
            <person name="Lutzoni F."/>
            <person name="Magnuson J."/>
            <person name="Mondo S."/>
            <person name="Nolan M."/>
            <person name="Ohm R."/>
            <person name="Pangilinan J."/>
            <person name="Park H.-J."/>
            <person name="Ramirez L."/>
            <person name="Alfaro M."/>
            <person name="Sun H."/>
            <person name="Tritt A."/>
            <person name="Yoshinaga Y."/>
            <person name="Zwiers L.-H."/>
            <person name="Turgeon B.G."/>
            <person name="Goodwin S.B."/>
            <person name="Spatafora J.W."/>
            <person name="Crous P.W."/>
            <person name="Grigoriev I.V."/>
        </authorList>
    </citation>
    <scope>NUCLEOTIDE SEQUENCE</scope>
    <source>
        <strain evidence="9">P77</strain>
    </source>
</reference>
<feature type="transmembrane region" description="Helical" evidence="6">
    <location>
        <begin position="416"/>
        <end position="438"/>
    </location>
</feature>
<dbReference type="GO" id="GO:0005886">
    <property type="term" value="C:plasma membrane"/>
    <property type="evidence" value="ECO:0007669"/>
    <property type="project" value="TreeGrafter"/>
</dbReference>
<feature type="compositionally biased region" description="Low complexity" evidence="5">
    <location>
        <begin position="352"/>
        <end position="361"/>
    </location>
</feature>
<keyword evidence="3 6" id="KW-1133">Transmembrane helix</keyword>
<evidence type="ECO:0000256" key="6">
    <source>
        <dbReference type="SAM" id="Phobius"/>
    </source>
</evidence>
<feature type="domain" description="G protein-coupled receptor GPR1/2/3 C-terminal" evidence="8">
    <location>
        <begin position="373"/>
        <end position="446"/>
    </location>
</feature>
<dbReference type="InterPro" id="IPR022596">
    <property type="entry name" value="GPR1/2/3_C"/>
</dbReference>
<evidence type="ECO:0000313" key="9">
    <source>
        <dbReference type="EMBL" id="KAF1839439.1"/>
    </source>
</evidence>
<organism evidence="9 10">
    <name type="scientific">Decorospora gaudefroyi</name>
    <dbReference type="NCBI Taxonomy" id="184978"/>
    <lineage>
        <taxon>Eukaryota</taxon>
        <taxon>Fungi</taxon>
        <taxon>Dikarya</taxon>
        <taxon>Ascomycota</taxon>
        <taxon>Pezizomycotina</taxon>
        <taxon>Dothideomycetes</taxon>
        <taxon>Pleosporomycetidae</taxon>
        <taxon>Pleosporales</taxon>
        <taxon>Pleosporineae</taxon>
        <taxon>Pleosporaceae</taxon>
        <taxon>Decorospora</taxon>
    </lineage>
</organism>
<feature type="region of interest" description="Disordered" evidence="5">
    <location>
        <begin position="528"/>
        <end position="566"/>
    </location>
</feature>
<feature type="non-terminal residue" evidence="9">
    <location>
        <position position="566"/>
    </location>
</feature>
<evidence type="ECO:0000259" key="7">
    <source>
        <dbReference type="Pfam" id="PF11710"/>
    </source>
</evidence>
<accession>A0A6A5KVL6</accession>
<feature type="transmembrane region" description="Helical" evidence="6">
    <location>
        <begin position="51"/>
        <end position="74"/>
    </location>
</feature>
<feature type="compositionally biased region" description="Basic and acidic residues" evidence="5">
    <location>
        <begin position="553"/>
        <end position="566"/>
    </location>
</feature>